<sequence>MEKENRSDKFKRLAETRMSKVLMNMDLISNLSNKQRYEYTESEIEELFEAYQRKGNEIRQYFSENPPENKPIEINFNFIEKSGKLNKKNIDFRRLSEKRMSRIFKDMNLIANLSTKTNYAYSENEIIELFQVYYEKGVGVKERFFPRSQFKFSRK</sequence>
<dbReference type="RefSeq" id="WP_212121362.1">
    <property type="nucleotide sequence ID" value="NZ_JAGTPX020000031.1"/>
</dbReference>
<comment type="caution">
    <text evidence="1">The sequence shown here is derived from an EMBL/GenBank/DDBJ whole genome shotgun (WGS) entry which is preliminary data.</text>
</comment>
<gene>
    <name evidence="1" type="ORF">KD144_21525</name>
</gene>
<proteinExistence type="predicted"/>
<accession>A0A941GLB1</accession>
<evidence type="ECO:0000313" key="1">
    <source>
        <dbReference type="EMBL" id="MBR8672122.1"/>
    </source>
</evidence>
<protein>
    <submittedName>
        <fullName evidence="1">Uncharacterized protein</fullName>
    </submittedName>
</protein>
<reference evidence="1" key="1">
    <citation type="submission" date="2021-04" db="EMBL/GenBank/DDBJ databases">
        <title>Genomic analysis of electroactive and textile dye degrading Bacillus circulans strain: DC10 isolated from constructed wetland-microbial fuel cells treating textile dye wastewaters.</title>
        <authorList>
            <person name="Patel D.U."/>
            <person name="Desai C.R."/>
        </authorList>
    </citation>
    <scope>NUCLEOTIDE SEQUENCE</scope>
    <source>
        <strain evidence="1">DC10</strain>
    </source>
</reference>
<organism evidence="1">
    <name type="scientific">Niallia circulans</name>
    <name type="common">Bacillus circulans</name>
    <dbReference type="NCBI Taxonomy" id="1397"/>
    <lineage>
        <taxon>Bacteria</taxon>
        <taxon>Bacillati</taxon>
        <taxon>Bacillota</taxon>
        <taxon>Bacilli</taxon>
        <taxon>Bacillales</taxon>
        <taxon>Bacillaceae</taxon>
        <taxon>Niallia</taxon>
    </lineage>
</organism>
<dbReference type="AlphaFoldDB" id="A0A941GLB1"/>
<name>A0A941GLB1_NIACI</name>
<dbReference type="EMBL" id="JAGTPX010000033">
    <property type="protein sequence ID" value="MBR8672122.1"/>
    <property type="molecule type" value="Genomic_DNA"/>
</dbReference>